<dbReference type="AlphaFoldDB" id="A0A1D2JFU8"/>
<dbReference type="Proteomes" id="UP000242814">
    <property type="component" value="Unassembled WGS sequence"/>
</dbReference>
<sequence length="408" mass="44735">MSQPSPTKSERRVLVDKSTNASLTRSLSQSTTKSNLSTSKALCDVIAPIPSSVLTGQKRSIDQVDFDQNGSSSTKSSFNRIRREDEFYIYEESNTQSSTDTDKQMTLSSAFLQTAPFLDQNTPPKISSSQRSDTMSSLLNLSFGTENKSLPNPSAPSPTKPKAATTTTTTTSVVPTDPTERKAFIQQKADLLRSRVQFAMKNMKNVKDNQIDRRISELEAHANSRDRLSISHLLRSSPRPINATRIQLHQQQQQHRQGKDEAMDLTPKAKIPKLLPAPILRPGPYSPKNTIHSPPPASTASNKMEGEETPADASVSNESIHKNKSNGNGNHSSDHGDGDDNPPETPASPVQSHSPPQTGDPIIMIKKNVKMCAVEQMLAAEKDDAIDGLMKLMQTTTKYDALDEEWTG</sequence>
<evidence type="ECO:0000313" key="3">
    <source>
        <dbReference type="Proteomes" id="UP000242814"/>
    </source>
</evidence>
<feature type="compositionally biased region" description="Polar residues" evidence="1">
    <location>
        <begin position="17"/>
        <end position="31"/>
    </location>
</feature>
<comment type="caution">
    <text evidence="2">The sequence shown here is derived from an EMBL/GenBank/DDBJ whole genome shotgun (WGS) entry which is preliminary data.</text>
</comment>
<feature type="compositionally biased region" description="Polar residues" evidence="1">
    <location>
        <begin position="143"/>
        <end position="152"/>
    </location>
</feature>
<gene>
    <name evidence="2" type="ORF">ACO22_03473</name>
</gene>
<feature type="compositionally biased region" description="Low complexity" evidence="1">
    <location>
        <begin position="160"/>
        <end position="175"/>
    </location>
</feature>
<dbReference type="VEuPathDB" id="FungiDB:PADG_00818"/>
<organism evidence="2 3">
    <name type="scientific">Paracoccidioides brasiliensis</name>
    <dbReference type="NCBI Taxonomy" id="121759"/>
    <lineage>
        <taxon>Eukaryota</taxon>
        <taxon>Fungi</taxon>
        <taxon>Dikarya</taxon>
        <taxon>Ascomycota</taxon>
        <taxon>Pezizomycotina</taxon>
        <taxon>Eurotiomycetes</taxon>
        <taxon>Eurotiomycetidae</taxon>
        <taxon>Onygenales</taxon>
        <taxon>Ajellomycetaceae</taxon>
        <taxon>Paracoccidioides</taxon>
    </lineage>
</organism>
<feature type="region of interest" description="Disordered" evidence="1">
    <location>
        <begin position="1"/>
        <end position="31"/>
    </location>
</feature>
<name>A0A1D2JFU8_PARBR</name>
<feature type="region of interest" description="Disordered" evidence="1">
    <location>
        <begin position="56"/>
        <end position="79"/>
    </location>
</feature>
<feature type="compositionally biased region" description="Polar residues" evidence="1">
    <location>
        <begin position="66"/>
        <end position="79"/>
    </location>
</feature>
<feature type="compositionally biased region" description="Polar residues" evidence="1">
    <location>
        <begin position="119"/>
        <end position="135"/>
    </location>
</feature>
<feature type="region of interest" description="Disordered" evidence="1">
    <location>
        <begin position="116"/>
        <end position="135"/>
    </location>
</feature>
<evidence type="ECO:0000256" key="1">
    <source>
        <dbReference type="SAM" id="MobiDB-lite"/>
    </source>
</evidence>
<dbReference type="EMBL" id="LZYO01000119">
    <property type="protein sequence ID" value="ODH31218.1"/>
    <property type="molecule type" value="Genomic_DNA"/>
</dbReference>
<feature type="region of interest" description="Disordered" evidence="1">
    <location>
        <begin position="270"/>
        <end position="361"/>
    </location>
</feature>
<protein>
    <submittedName>
        <fullName evidence="2">Uncharacterized protein</fullName>
    </submittedName>
</protein>
<evidence type="ECO:0000313" key="2">
    <source>
        <dbReference type="EMBL" id="ODH31218.1"/>
    </source>
</evidence>
<accession>A0A1D2JFU8</accession>
<proteinExistence type="predicted"/>
<feature type="compositionally biased region" description="Polar residues" evidence="1">
    <location>
        <begin position="287"/>
        <end position="302"/>
    </location>
</feature>
<reference evidence="2 3" key="1">
    <citation type="submission" date="2016-06" db="EMBL/GenBank/DDBJ databases">
        <authorList>
            <person name="Kjaerup R.B."/>
            <person name="Dalgaard T.S."/>
            <person name="Juul-Madsen H.R."/>
        </authorList>
    </citation>
    <scope>NUCLEOTIDE SEQUENCE [LARGE SCALE GENOMIC DNA]</scope>
    <source>
        <strain evidence="2 3">Pb300</strain>
    </source>
</reference>
<feature type="region of interest" description="Disordered" evidence="1">
    <location>
        <begin position="143"/>
        <end position="175"/>
    </location>
</feature>
<feature type="compositionally biased region" description="Polar residues" evidence="1">
    <location>
        <begin position="348"/>
        <end position="357"/>
    </location>
</feature>
<dbReference type="VEuPathDB" id="FungiDB:PABG_02323"/>